<reference evidence="2" key="1">
    <citation type="journal article" date="2014" name="Front. Microbiol.">
        <title>High frequency of phylogenetically diverse reductive dehalogenase-homologous genes in deep subseafloor sedimentary metagenomes.</title>
        <authorList>
            <person name="Kawai M."/>
            <person name="Futagami T."/>
            <person name="Toyoda A."/>
            <person name="Takaki Y."/>
            <person name="Nishi S."/>
            <person name="Hori S."/>
            <person name="Arai W."/>
            <person name="Tsubouchi T."/>
            <person name="Morono Y."/>
            <person name="Uchiyama I."/>
            <person name="Ito T."/>
            <person name="Fujiyama A."/>
            <person name="Inagaki F."/>
            <person name="Takami H."/>
        </authorList>
    </citation>
    <scope>NUCLEOTIDE SEQUENCE</scope>
    <source>
        <strain evidence="2">Expedition CK06-06</strain>
    </source>
</reference>
<protein>
    <submittedName>
        <fullName evidence="2">Uncharacterized protein</fullName>
    </submittedName>
</protein>
<feature type="region of interest" description="Disordered" evidence="1">
    <location>
        <begin position="37"/>
        <end position="58"/>
    </location>
</feature>
<comment type="caution">
    <text evidence="2">The sequence shown here is derived from an EMBL/GenBank/DDBJ whole genome shotgun (WGS) entry which is preliminary data.</text>
</comment>
<dbReference type="AlphaFoldDB" id="X1P4U5"/>
<name>X1P4U5_9ZZZZ</name>
<evidence type="ECO:0000256" key="1">
    <source>
        <dbReference type="SAM" id="MobiDB-lite"/>
    </source>
</evidence>
<proteinExistence type="predicted"/>
<organism evidence="2">
    <name type="scientific">marine sediment metagenome</name>
    <dbReference type="NCBI Taxonomy" id="412755"/>
    <lineage>
        <taxon>unclassified sequences</taxon>
        <taxon>metagenomes</taxon>
        <taxon>ecological metagenomes</taxon>
    </lineage>
</organism>
<gene>
    <name evidence="2" type="ORF">S06H3_43709</name>
</gene>
<evidence type="ECO:0000313" key="2">
    <source>
        <dbReference type="EMBL" id="GAI34040.1"/>
    </source>
</evidence>
<feature type="non-terminal residue" evidence="2">
    <location>
        <position position="1"/>
    </location>
</feature>
<sequence>DPHPEITCCDGGVEASVDYYGIPWADLWGGKARNASAADERSAAGFGSGGSEDGWRYM</sequence>
<accession>X1P4U5</accession>
<dbReference type="EMBL" id="BARV01027130">
    <property type="protein sequence ID" value="GAI34040.1"/>
    <property type="molecule type" value="Genomic_DNA"/>
</dbReference>